<accession>A0A0M2PSS6</accession>
<keyword evidence="2" id="KW-1185">Reference proteome</keyword>
<evidence type="ECO:0000313" key="1">
    <source>
        <dbReference type="EMBL" id="KKI99179.1"/>
    </source>
</evidence>
<gene>
    <name evidence="1" type="ORF">PROH_15600</name>
</gene>
<organism evidence="1 2">
    <name type="scientific">Prochlorothrix hollandica PCC 9006 = CALU 1027</name>
    <dbReference type="NCBI Taxonomy" id="317619"/>
    <lineage>
        <taxon>Bacteria</taxon>
        <taxon>Bacillati</taxon>
        <taxon>Cyanobacteriota</taxon>
        <taxon>Cyanophyceae</taxon>
        <taxon>Prochlorotrichales</taxon>
        <taxon>Prochlorotrichaceae</taxon>
        <taxon>Prochlorothrix</taxon>
    </lineage>
</organism>
<dbReference type="AlphaFoldDB" id="A0A0M2PSS6"/>
<sequence>MQRIQLHDTVAIKVDIQAQRFLSDQPILLRQGQVGTVIETLGDGEAFEVEFADREGQAYAILAITAAELMVLRYEPMEILAAS</sequence>
<proteinExistence type="predicted"/>
<dbReference type="InterPro" id="IPR032568">
    <property type="entry name" value="DUF4926"/>
</dbReference>
<name>A0A0M2PSS6_PROHO</name>
<dbReference type="RefSeq" id="WP_017712686.1">
    <property type="nucleotide sequence ID" value="NZ_KB235937.1"/>
</dbReference>
<protein>
    <recommendedName>
        <fullName evidence="3">DUF4926 domain-containing protein</fullName>
    </recommendedName>
</protein>
<reference evidence="1" key="1">
    <citation type="submission" date="2012-04" db="EMBL/GenBank/DDBJ databases">
        <authorList>
            <person name="Borisov I.G."/>
            <person name="Ivanikova N.V."/>
            <person name="Pinevich A.V."/>
        </authorList>
    </citation>
    <scope>NUCLEOTIDE SEQUENCE</scope>
    <source>
        <strain evidence="1">CALU 1027</strain>
    </source>
</reference>
<evidence type="ECO:0000313" key="2">
    <source>
        <dbReference type="Proteomes" id="UP000034681"/>
    </source>
</evidence>
<evidence type="ECO:0008006" key="3">
    <source>
        <dbReference type="Google" id="ProtNLM"/>
    </source>
</evidence>
<dbReference type="EMBL" id="AJTX02000006">
    <property type="protein sequence ID" value="KKI99179.1"/>
    <property type="molecule type" value="Genomic_DNA"/>
</dbReference>
<dbReference type="Pfam" id="PF16277">
    <property type="entry name" value="DUF4926"/>
    <property type="match status" value="1"/>
</dbReference>
<dbReference type="eggNOG" id="ENOG50331MP">
    <property type="taxonomic scope" value="Bacteria"/>
</dbReference>
<dbReference type="STRING" id="317619.GCA_000332315_02288"/>
<dbReference type="Proteomes" id="UP000034681">
    <property type="component" value="Unassembled WGS sequence"/>
</dbReference>
<comment type="caution">
    <text evidence="1">The sequence shown here is derived from an EMBL/GenBank/DDBJ whole genome shotgun (WGS) entry which is preliminary data.</text>
</comment>
<dbReference type="OrthoDB" id="488825at2"/>